<reference evidence="4" key="3">
    <citation type="journal article" date="2012" name="PLoS Pathog.">
        <title>Comparative genomics of the apicomplexan parasites Toxoplasma gondii and Neospora caninum: Coccidia differing in host range and transmission strategy.</title>
        <authorList>
            <person name="Reid A.J."/>
            <person name="Vermont S.J."/>
            <person name="Cotton J.A."/>
            <person name="Harris D."/>
            <person name="Hill-Cawthorne G.A."/>
            <person name="Konen-Waisman S."/>
            <person name="Latham S.M."/>
            <person name="Mourier T."/>
            <person name="Norton R."/>
            <person name="Quail M.A."/>
            <person name="Sanders M."/>
            <person name="Shanmugam D."/>
            <person name="Sohal A."/>
            <person name="Wasmuth J.D."/>
            <person name="Brunk B."/>
            <person name="Grigg M.E."/>
            <person name="Howard J.C."/>
            <person name="Parkinson J."/>
            <person name="Roos D.S."/>
            <person name="Trees A.J."/>
            <person name="Berriman M."/>
            <person name="Pain A."/>
            <person name="Wastling J.M."/>
        </authorList>
    </citation>
    <scope>NUCLEOTIDE SEQUENCE [LARGE SCALE GENOMIC DNA]</scope>
    <source>
        <strain evidence="4">Liverpool</strain>
    </source>
</reference>
<gene>
    <name evidence="3" type="ORF">BN1204_005390</name>
    <name evidence="2" type="ORF">NCLIV_005390</name>
</gene>
<dbReference type="GeneID" id="13446121"/>
<dbReference type="RefSeq" id="XP_003880098.1">
    <property type="nucleotide sequence ID" value="XM_003880049.1"/>
</dbReference>
<dbReference type="EMBL" id="LN714476">
    <property type="protein sequence ID" value="CEL64657.1"/>
    <property type="molecule type" value="Genomic_DNA"/>
</dbReference>
<dbReference type="EMBL" id="FR823382">
    <property type="protein sequence ID" value="CBZ50063.1"/>
    <property type="molecule type" value="Genomic_DNA"/>
</dbReference>
<dbReference type="eggNOG" id="ENOG502QYVT">
    <property type="taxonomic scope" value="Eukaryota"/>
</dbReference>
<proteinExistence type="predicted"/>
<accession>F0V8M2</accession>
<feature type="region of interest" description="Disordered" evidence="1">
    <location>
        <begin position="365"/>
        <end position="393"/>
    </location>
</feature>
<evidence type="ECO:0000313" key="3">
    <source>
        <dbReference type="EMBL" id="CEL64657.1"/>
    </source>
</evidence>
<reference evidence="3" key="4">
    <citation type="journal article" date="2015" name="PLoS ONE">
        <title>Comprehensive Evaluation of Toxoplasma gondii VEG and Neospora caninum LIV Genomes with Tachyzoite Stage Transcriptome and Proteome Defines Novel Transcript Features.</title>
        <authorList>
            <person name="Ramaprasad A."/>
            <person name="Mourier T."/>
            <person name="Naeem R."/>
            <person name="Malas T.B."/>
            <person name="Moussa E."/>
            <person name="Panigrahi A."/>
            <person name="Vermont S.J."/>
            <person name="Otto T.D."/>
            <person name="Wastling J."/>
            <person name="Pain A."/>
        </authorList>
    </citation>
    <scope>NUCLEOTIDE SEQUENCE</scope>
    <source>
        <strain evidence="3">Liverpool</strain>
    </source>
</reference>
<organism evidence="2 4">
    <name type="scientific">Neospora caninum (strain Liverpool)</name>
    <dbReference type="NCBI Taxonomy" id="572307"/>
    <lineage>
        <taxon>Eukaryota</taxon>
        <taxon>Sar</taxon>
        <taxon>Alveolata</taxon>
        <taxon>Apicomplexa</taxon>
        <taxon>Conoidasida</taxon>
        <taxon>Coccidia</taxon>
        <taxon>Eucoccidiorida</taxon>
        <taxon>Eimeriorina</taxon>
        <taxon>Sarcocystidae</taxon>
        <taxon>Neospora</taxon>
    </lineage>
</organism>
<reference evidence="2" key="1">
    <citation type="submission" date="2011-02" db="EMBL/GenBank/DDBJ databases">
        <authorList>
            <person name="Aslett M."/>
        </authorList>
    </citation>
    <scope>NUCLEOTIDE SEQUENCE</scope>
    <source>
        <strain evidence="2">Liverpool</strain>
    </source>
</reference>
<keyword evidence="4" id="KW-1185">Reference proteome</keyword>
<sequence>MALVAPIAPASAFVQARRRSLTPPRQEECQFEYASSSVVASFPQHSIAPSRFYSVQSTPRTPATVAEAAADVALRAAQAAVAAAHAASIAADECTSRDSSNNARYGAEISPADSPGFFGKRFLPVEDAQSVSGSRCATARSSLDAPAFRVVSEMRDAPENCVAKVTNPEGSTGGLPVCQRATTTSVLMAKFQGRKPLSRTTSAMPATGSEVYQVTRKVRESGGRFVGVSAARDQERCASVGHVCANLPPGSDISSPTRLSSRCSYSSVERDSIVALAVTPAESLPGGSTCTPLFSGFSDQKPSQGTGVPLLVVSRQQEDDDASSAFRRLGIVRQVTGESSRMTSRMSVFMEDAAAVAMSLAEDGSLHATPQSREENDDSSQKTPAQTRPEPPRCLVRHASMPAFMPADEQRQKVLKDGIPPTLTPQDLLKLQREAKKNFNSQTFLSGATLKSLLMAPDEKGSTLLVKAPEPKAEQSFACRALEAAREAAAASPGGNFARTLSLPEETVPRMSFIVMDDEEQEERETKGRRRRRVLILEDEDELDIIAAADYYKRDGFSTSCRNIGDRCRSFLQKMVRLCW</sequence>
<dbReference type="Proteomes" id="UP000007494">
    <property type="component" value="Chromosome II"/>
</dbReference>
<name>F0V8M2_NEOCL</name>
<dbReference type="AlphaFoldDB" id="F0V8M2"/>
<reference evidence="2" key="2">
    <citation type="submission" date="2011-03" db="EMBL/GenBank/DDBJ databases">
        <title>Comparative genomics and transcriptomics of Neospora caninum and Toxoplasma gondii.</title>
        <authorList>
            <person name="Reid A.J."/>
            <person name="Sohal A."/>
            <person name="Harris D."/>
            <person name="Quail M."/>
            <person name="Sanders M."/>
            <person name="Berriman M."/>
            <person name="Wastling J.M."/>
            <person name="Pain A."/>
        </authorList>
    </citation>
    <scope>NUCLEOTIDE SEQUENCE</scope>
    <source>
        <strain evidence="2">Liverpool</strain>
    </source>
</reference>
<protein>
    <submittedName>
        <fullName evidence="2">Uncharacterized protein</fullName>
    </submittedName>
</protein>
<dbReference type="VEuPathDB" id="ToxoDB:NCLIV_005390"/>
<evidence type="ECO:0000256" key="1">
    <source>
        <dbReference type="SAM" id="MobiDB-lite"/>
    </source>
</evidence>
<dbReference type="OrthoDB" id="331733at2759"/>
<evidence type="ECO:0000313" key="4">
    <source>
        <dbReference type="Proteomes" id="UP000007494"/>
    </source>
</evidence>
<evidence type="ECO:0000313" key="2">
    <source>
        <dbReference type="EMBL" id="CBZ50063.1"/>
    </source>
</evidence>
<dbReference type="InParanoid" id="F0V8M2"/>